<dbReference type="PANTHER" id="PTHR30471">
    <property type="entry name" value="DNA REPAIR PROTEIN RADC"/>
    <property type="match status" value="1"/>
</dbReference>
<evidence type="ECO:0000313" key="8">
    <source>
        <dbReference type="Proteomes" id="UP001459204"/>
    </source>
</evidence>
<dbReference type="Proteomes" id="UP001459204">
    <property type="component" value="Unassembled WGS sequence"/>
</dbReference>
<evidence type="ECO:0000256" key="1">
    <source>
        <dbReference type="ARBA" id="ARBA00022670"/>
    </source>
</evidence>
<keyword evidence="4" id="KW-0862">Zinc</keyword>
<protein>
    <submittedName>
        <fullName evidence="7">JAB domain-containing protein</fullName>
    </submittedName>
</protein>
<comment type="caution">
    <text evidence="7">The sequence shown here is derived from an EMBL/GenBank/DDBJ whole genome shotgun (WGS) entry which is preliminary data.</text>
</comment>
<organism evidence="7 8">
    <name type="scientific">Pseudoxanthomonas putridarboris</name>
    <dbReference type="NCBI Taxonomy" id="752605"/>
    <lineage>
        <taxon>Bacteria</taxon>
        <taxon>Pseudomonadati</taxon>
        <taxon>Pseudomonadota</taxon>
        <taxon>Gammaproteobacteria</taxon>
        <taxon>Lysobacterales</taxon>
        <taxon>Lysobacteraceae</taxon>
        <taxon>Pseudoxanthomonas</taxon>
    </lineage>
</organism>
<name>A0ABU9IVU6_9GAMM</name>
<keyword evidence="3" id="KW-0378">Hydrolase</keyword>
<dbReference type="InterPro" id="IPR020891">
    <property type="entry name" value="UPF0758_CS"/>
</dbReference>
<feature type="domain" description="MPN" evidence="6">
    <location>
        <begin position="1"/>
        <end position="68"/>
    </location>
</feature>
<dbReference type="PROSITE" id="PS01302">
    <property type="entry name" value="UPF0758"/>
    <property type="match status" value="1"/>
</dbReference>
<dbReference type="PROSITE" id="PS50249">
    <property type="entry name" value="MPN"/>
    <property type="match status" value="1"/>
</dbReference>
<dbReference type="RefSeq" id="WP_341724726.1">
    <property type="nucleotide sequence ID" value="NZ_JBBWWT010000001.1"/>
</dbReference>
<evidence type="ECO:0000313" key="7">
    <source>
        <dbReference type="EMBL" id="MEL1263070.1"/>
    </source>
</evidence>
<dbReference type="Gene3D" id="3.40.140.10">
    <property type="entry name" value="Cytidine Deaminase, domain 2"/>
    <property type="match status" value="1"/>
</dbReference>
<keyword evidence="2" id="KW-0479">Metal-binding</keyword>
<keyword evidence="5" id="KW-0482">Metalloprotease</keyword>
<proteinExistence type="predicted"/>
<dbReference type="EMBL" id="JBBWWT010000001">
    <property type="protein sequence ID" value="MEL1263070.1"/>
    <property type="molecule type" value="Genomic_DNA"/>
</dbReference>
<dbReference type="Pfam" id="PF04002">
    <property type="entry name" value="RadC"/>
    <property type="match status" value="1"/>
</dbReference>
<sequence>MIVHRNVKWSSENSDTQHRLIAVERLFSDSVDGTEVCPRIVVQHALDLNVAAVTVVHNHPSGNGEPSA</sequence>
<reference evidence="7 8" key="1">
    <citation type="submission" date="2024-04" db="EMBL/GenBank/DDBJ databases">
        <title>Draft genome sequence of Pseudoxanthomonas putridarboris WD12.</title>
        <authorList>
            <person name="Oh J."/>
        </authorList>
    </citation>
    <scope>NUCLEOTIDE SEQUENCE [LARGE SCALE GENOMIC DNA]</scope>
    <source>
        <strain evidence="7 8">WD12</strain>
    </source>
</reference>
<accession>A0ABU9IVU6</accession>
<dbReference type="InterPro" id="IPR025657">
    <property type="entry name" value="RadC_JAB"/>
</dbReference>
<dbReference type="InterPro" id="IPR001405">
    <property type="entry name" value="UPF0758"/>
</dbReference>
<dbReference type="PANTHER" id="PTHR30471:SF3">
    <property type="entry name" value="UPF0758 PROTEIN YEES-RELATED"/>
    <property type="match status" value="1"/>
</dbReference>
<evidence type="ECO:0000256" key="3">
    <source>
        <dbReference type="ARBA" id="ARBA00022801"/>
    </source>
</evidence>
<evidence type="ECO:0000256" key="4">
    <source>
        <dbReference type="ARBA" id="ARBA00022833"/>
    </source>
</evidence>
<keyword evidence="1" id="KW-0645">Protease</keyword>
<keyword evidence="8" id="KW-1185">Reference proteome</keyword>
<dbReference type="InterPro" id="IPR037518">
    <property type="entry name" value="MPN"/>
</dbReference>
<evidence type="ECO:0000256" key="2">
    <source>
        <dbReference type="ARBA" id="ARBA00022723"/>
    </source>
</evidence>
<evidence type="ECO:0000256" key="5">
    <source>
        <dbReference type="ARBA" id="ARBA00023049"/>
    </source>
</evidence>
<evidence type="ECO:0000259" key="6">
    <source>
        <dbReference type="PROSITE" id="PS50249"/>
    </source>
</evidence>
<gene>
    <name evidence="7" type="ORF">AAD027_01600</name>
</gene>